<comment type="function">
    <text evidence="1">Catalyzes the last step of tRNA splicing, the transfer of the splice junction 2'-phosphate from ligated tRNA to NAD to produce ADP-ribose 1''-2'' cyclic phosphate.</text>
</comment>
<evidence type="ECO:0000256" key="6">
    <source>
        <dbReference type="ARBA" id="ARBA00047949"/>
    </source>
</evidence>
<dbReference type="PANTHER" id="PTHR12684">
    <property type="entry name" value="PUTATIVE PHOSPHOTRANSFERASE"/>
    <property type="match status" value="1"/>
</dbReference>
<dbReference type="OrthoDB" id="419694at2759"/>
<sequence length="347" mass="36251">MACCCSSQGQSRVFDACYAVPNRVAEHQSQLAGYRPVTRSEPVREEAAPRTTYHNLAKTIINRTATFTTTPAQPMSETPPAQVPTRGRGGGRGGRGGRGGSRGGRGGGGGGNNEDRTISKALSLTLRHAAEKEGLKLRSDGYANAAELLAMPKFKKLGLTFPRLQQIVKDNDKQRYTLVLASTVQPADGPVIPAAAGGEAAAEIVAGLSITEAPSSAAATEAAASDPSQYLIRANQGHSISLSSESLQLTPLDPATLSVAVHGTFYGAYEAIVASGHLSRMGRNHIHLAAAETGVISGMRADAEVLVFVDVVRAVEEGGLSFWMSANGVVLTEGDEKGCLDLRLPFA</sequence>
<evidence type="ECO:0000256" key="5">
    <source>
        <dbReference type="ARBA" id="ARBA00023027"/>
    </source>
</evidence>
<gene>
    <name evidence="8" type="ORF">P167DRAFT_542953</name>
</gene>
<dbReference type="GO" id="GO:0000215">
    <property type="term" value="F:tRNA 2'-phosphotransferase activity"/>
    <property type="evidence" value="ECO:0007669"/>
    <property type="project" value="UniProtKB-EC"/>
</dbReference>
<dbReference type="SUPFAM" id="SSF56399">
    <property type="entry name" value="ADP-ribosylation"/>
    <property type="match status" value="1"/>
</dbReference>
<evidence type="ECO:0000256" key="7">
    <source>
        <dbReference type="SAM" id="MobiDB-lite"/>
    </source>
</evidence>
<reference evidence="8 9" key="1">
    <citation type="journal article" date="2018" name="Nat. Ecol. Evol.">
        <title>Pezizomycetes genomes reveal the molecular basis of ectomycorrhizal truffle lifestyle.</title>
        <authorList>
            <person name="Murat C."/>
            <person name="Payen T."/>
            <person name="Noel B."/>
            <person name="Kuo A."/>
            <person name="Morin E."/>
            <person name="Chen J."/>
            <person name="Kohler A."/>
            <person name="Krizsan K."/>
            <person name="Balestrini R."/>
            <person name="Da Silva C."/>
            <person name="Montanini B."/>
            <person name="Hainaut M."/>
            <person name="Levati E."/>
            <person name="Barry K.W."/>
            <person name="Belfiori B."/>
            <person name="Cichocki N."/>
            <person name="Clum A."/>
            <person name="Dockter R.B."/>
            <person name="Fauchery L."/>
            <person name="Guy J."/>
            <person name="Iotti M."/>
            <person name="Le Tacon F."/>
            <person name="Lindquist E.A."/>
            <person name="Lipzen A."/>
            <person name="Malagnac F."/>
            <person name="Mello A."/>
            <person name="Molinier V."/>
            <person name="Miyauchi S."/>
            <person name="Poulain J."/>
            <person name="Riccioni C."/>
            <person name="Rubini A."/>
            <person name="Sitrit Y."/>
            <person name="Splivallo R."/>
            <person name="Traeger S."/>
            <person name="Wang M."/>
            <person name="Zifcakova L."/>
            <person name="Wipf D."/>
            <person name="Zambonelli A."/>
            <person name="Paolocci F."/>
            <person name="Nowrousian M."/>
            <person name="Ottonello S."/>
            <person name="Baldrian P."/>
            <person name="Spatafora J.W."/>
            <person name="Henrissat B."/>
            <person name="Nagy L.G."/>
            <person name="Aury J.M."/>
            <person name="Wincker P."/>
            <person name="Grigoriev I.V."/>
            <person name="Bonfante P."/>
            <person name="Martin F.M."/>
        </authorList>
    </citation>
    <scope>NUCLEOTIDE SEQUENCE [LARGE SCALE GENOMIC DNA]</scope>
    <source>
        <strain evidence="8 9">CCBAS932</strain>
    </source>
</reference>
<dbReference type="Gene3D" id="3.20.170.30">
    <property type="match status" value="1"/>
</dbReference>
<feature type="region of interest" description="Disordered" evidence="7">
    <location>
        <begin position="67"/>
        <end position="116"/>
    </location>
</feature>
<keyword evidence="9" id="KW-1185">Reference proteome</keyword>
<evidence type="ECO:0000313" key="8">
    <source>
        <dbReference type="EMBL" id="RPB15392.1"/>
    </source>
</evidence>
<evidence type="ECO:0000256" key="2">
    <source>
        <dbReference type="ARBA" id="ARBA00009836"/>
    </source>
</evidence>
<name>A0A3N4L1L3_9PEZI</name>
<proteinExistence type="inferred from homology"/>
<dbReference type="FunCoup" id="A0A3N4L1L3">
    <property type="interactions" value="222"/>
</dbReference>
<comment type="catalytic activity">
    <reaction evidence="6">
        <text>2'-phospho-[ligated tRNA] + NAD(+) = mature tRNA + ADP-alpha-D-ribose 1'',2''-cyclic phosphate + nicotinamide</text>
        <dbReference type="Rhea" id="RHEA:23324"/>
        <dbReference type="Rhea" id="RHEA-COMP:11106"/>
        <dbReference type="Rhea" id="RHEA-COMP:11107"/>
        <dbReference type="ChEBI" id="CHEBI:17154"/>
        <dbReference type="ChEBI" id="CHEBI:57540"/>
        <dbReference type="ChEBI" id="CHEBI:76596"/>
        <dbReference type="ChEBI" id="CHEBI:82883"/>
        <dbReference type="ChEBI" id="CHEBI:85027"/>
        <dbReference type="EC" id="2.7.1.160"/>
    </reaction>
</comment>
<accession>A0A3N4L1L3</accession>
<dbReference type="Pfam" id="PF01885">
    <property type="entry name" value="PTS_2-RNA"/>
    <property type="match status" value="1"/>
</dbReference>
<evidence type="ECO:0000256" key="4">
    <source>
        <dbReference type="ARBA" id="ARBA00022679"/>
    </source>
</evidence>
<keyword evidence="5" id="KW-0520">NAD</keyword>
<evidence type="ECO:0000313" key="9">
    <source>
        <dbReference type="Proteomes" id="UP000277580"/>
    </source>
</evidence>
<dbReference type="InterPro" id="IPR042081">
    <property type="entry name" value="RNA_2'-PTrans_C"/>
</dbReference>
<dbReference type="PANTHER" id="PTHR12684:SF2">
    <property type="entry name" value="TRNA 2'-PHOSPHOTRANSFERASE 1"/>
    <property type="match status" value="1"/>
</dbReference>
<dbReference type="Proteomes" id="UP000277580">
    <property type="component" value="Unassembled WGS sequence"/>
</dbReference>
<evidence type="ECO:0000256" key="1">
    <source>
        <dbReference type="ARBA" id="ARBA00003343"/>
    </source>
</evidence>
<dbReference type="STRING" id="1392247.A0A3N4L1L3"/>
<dbReference type="InterPro" id="IPR042080">
    <property type="entry name" value="RNA_2'-PTrans_N"/>
</dbReference>
<dbReference type="Gene3D" id="1.10.10.970">
    <property type="entry name" value="RNA 2'-phosphotransferase, Tpt1/KptA family, N-terminal domain"/>
    <property type="match status" value="1"/>
</dbReference>
<comment type="similarity">
    <text evidence="2">Belongs to the KptA/TPT1 family.</text>
</comment>
<dbReference type="AlphaFoldDB" id="A0A3N4L1L3"/>
<dbReference type="EMBL" id="ML119113">
    <property type="protein sequence ID" value="RPB15392.1"/>
    <property type="molecule type" value="Genomic_DNA"/>
</dbReference>
<keyword evidence="4" id="KW-0808">Transferase</keyword>
<dbReference type="InParanoid" id="A0A3N4L1L3"/>
<dbReference type="EC" id="2.7.1.160" evidence="3"/>
<dbReference type="GO" id="GO:0006388">
    <property type="term" value="P:tRNA splicing, via endonucleolytic cleavage and ligation"/>
    <property type="evidence" value="ECO:0007669"/>
    <property type="project" value="TreeGrafter"/>
</dbReference>
<dbReference type="InterPro" id="IPR002745">
    <property type="entry name" value="Ptrans_KptA/Tpt1"/>
</dbReference>
<feature type="compositionally biased region" description="Gly residues" evidence="7">
    <location>
        <begin position="87"/>
        <end position="112"/>
    </location>
</feature>
<organism evidence="8 9">
    <name type="scientific">Morchella conica CCBAS932</name>
    <dbReference type="NCBI Taxonomy" id="1392247"/>
    <lineage>
        <taxon>Eukaryota</taxon>
        <taxon>Fungi</taxon>
        <taxon>Dikarya</taxon>
        <taxon>Ascomycota</taxon>
        <taxon>Pezizomycotina</taxon>
        <taxon>Pezizomycetes</taxon>
        <taxon>Pezizales</taxon>
        <taxon>Morchellaceae</taxon>
        <taxon>Morchella</taxon>
    </lineage>
</organism>
<protein>
    <recommendedName>
        <fullName evidence="3">2'-phosphotransferase</fullName>
        <ecNumber evidence="3">2.7.1.160</ecNumber>
    </recommendedName>
</protein>
<evidence type="ECO:0000256" key="3">
    <source>
        <dbReference type="ARBA" id="ARBA00012007"/>
    </source>
</evidence>